<evidence type="ECO:0000313" key="2">
    <source>
        <dbReference type="Proteomes" id="UP000824120"/>
    </source>
</evidence>
<name>A0A9J5WVM5_SOLCO</name>
<reference evidence="1 2" key="1">
    <citation type="submission" date="2020-09" db="EMBL/GenBank/DDBJ databases">
        <title>De no assembly of potato wild relative species, Solanum commersonii.</title>
        <authorList>
            <person name="Cho K."/>
        </authorList>
    </citation>
    <scope>NUCLEOTIDE SEQUENCE [LARGE SCALE GENOMIC DNA]</scope>
    <source>
        <strain evidence="1">LZ3.2</strain>
        <tissue evidence="1">Leaf</tissue>
    </source>
</reference>
<comment type="caution">
    <text evidence="1">The sequence shown here is derived from an EMBL/GenBank/DDBJ whole genome shotgun (WGS) entry which is preliminary data.</text>
</comment>
<protein>
    <submittedName>
        <fullName evidence="1">Uncharacterized protein</fullName>
    </submittedName>
</protein>
<keyword evidence="2" id="KW-1185">Reference proteome</keyword>
<organism evidence="1 2">
    <name type="scientific">Solanum commersonii</name>
    <name type="common">Commerson's wild potato</name>
    <name type="synonym">Commerson's nightshade</name>
    <dbReference type="NCBI Taxonomy" id="4109"/>
    <lineage>
        <taxon>Eukaryota</taxon>
        <taxon>Viridiplantae</taxon>
        <taxon>Streptophyta</taxon>
        <taxon>Embryophyta</taxon>
        <taxon>Tracheophyta</taxon>
        <taxon>Spermatophyta</taxon>
        <taxon>Magnoliopsida</taxon>
        <taxon>eudicotyledons</taxon>
        <taxon>Gunneridae</taxon>
        <taxon>Pentapetalae</taxon>
        <taxon>asterids</taxon>
        <taxon>lamiids</taxon>
        <taxon>Solanales</taxon>
        <taxon>Solanaceae</taxon>
        <taxon>Solanoideae</taxon>
        <taxon>Solaneae</taxon>
        <taxon>Solanum</taxon>
    </lineage>
</organism>
<accession>A0A9J5WVM5</accession>
<evidence type="ECO:0000313" key="1">
    <source>
        <dbReference type="EMBL" id="KAG5579873.1"/>
    </source>
</evidence>
<dbReference type="AlphaFoldDB" id="A0A9J5WVM5"/>
<proteinExistence type="predicted"/>
<gene>
    <name evidence="1" type="ORF">H5410_050500</name>
</gene>
<dbReference type="EMBL" id="JACXVP010000010">
    <property type="protein sequence ID" value="KAG5579873.1"/>
    <property type="molecule type" value="Genomic_DNA"/>
</dbReference>
<dbReference type="Proteomes" id="UP000824120">
    <property type="component" value="Chromosome 10"/>
</dbReference>
<sequence length="75" mass="9013">MNGQDHLVDVEDQLVDAEDFEHFEKVQGEQELRSQPNHSFFMELIFTCIKHSVPRVSYNYYLPKQRQENLLIFLQ</sequence>